<dbReference type="STRING" id="563176.SAMN04488090_3833"/>
<keyword evidence="1" id="KW-0472">Membrane</keyword>
<accession>A0A1G9UII9</accession>
<evidence type="ECO:0000313" key="2">
    <source>
        <dbReference type="EMBL" id="SDM59726.1"/>
    </source>
</evidence>
<sequence>MDIRDKYRVEEASGSFSLQPHRQELKSLYWFFVATVAIGVVLPGVYGEVDEGWIVLGLAIMAYLTIHGLYDYLFRINVRMTFDKASKTVYRQNPPFAQKTLMTFDEVVIFVRTENAGTWHYAVGAKKTQFVRNYAISQDFGPGKLSDILAAEYEEAILTAIYRSVEQDRQ</sequence>
<organism evidence="2 3">
    <name type="scientific">Siphonobacter aquaeclarae</name>
    <dbReference type="NCBI Taxonomy" id="563176"/>
    <lineage>
        <taxon>Bacteria</taxon>
        <taxon>Pseudomonadati</taxon>
        <taxon>Bacteroidota</taxon>
        <taxon>Cytophagia</taxon>
        <taxon>Cytophagales</taxon>
        <taxon>Cytophagaceae</taxon>
        <taxon>Siphonobacter</taxon>
    </lineage>
</organism>
<keyword evidence="3" id="KW-1185">Reference proteome</keyword>
<proteinExistence type="predicted"/>
<keyword evidence="1" id="KW-0812">Transmembrane</keyword>
<gene>
    <name evidence="2" type="ORF">SAMN04488090_3833</name>
</gene>
<feature type="transmembrane region" description="Helical" evidence="1">
    <location>
        <begin position="28"/>
        <end position="46"/>
    </location>
</feature>
<name>A0A1G9UII9_9BACT</name>
<keyword evidence="1" id="KW-1133">Transmembrane helix</keyword>
<reference evidence="2 3" key="1">
    <citation type="submission" date="2016-10" db="EMBL/GenBank/DDBJ databases">
        <authorList>
            <person name="de Groot N.N."/>
        </authorList>
    </citation>
    <scope>NUCLEOTIDE SEQUENCE [LARGE SCALE GENOMIC DNA]</scope>
    <source>
        <strain evidence="2 3">DSM 21668</strain>
    </source>
</reference>
<feature type="transmembrane region" description="Helical" evidence="1">
    <location>
        <begin position="52"/>
        <end position="74"/>
    </location>
</feature>
<dbReference type="RefSeq" id="WP_093205939.1">
    <property type="nucleotide sequence ID" value="NZ_FNGS01000007.1"/>
</dbReference>
<evidence type="ECO:0000313" key="3">
    <source>
        <dbReference type="Proteomes" id="UP000198901"/>
    </source>
</evidence>
<evidence type="ECO:0000256" key="1">
    <source>
        <dbReference type="SAM" id="Phobius"/>
    </source>
</evidence>
<dbReference type="Proteomes" id="UP000198901">
    <property type="component" value="Unassembled WGS sequence"/>
</dbReference>
<dbReference type="OrthoDB" id="711075at2"/>
<dbReference type="AlphaFoldDB" id="A0A1G9UII9"/>
<protein>
    <submittedName>
        <fullName evidence="2">Uncharacterized protein</fullName>
    </submittedName>
</protein>
<dbReference type="EMBL" id="FNGS01000007">
    <property type="protein sequence ID" value="SDM59726.1"/>
    <property type="molecule type" value="Genomic_DNA"/>
</dbReference>